<evidence type="ECO:0000259" key="1">
    <source>
        <dbReference type="Pfam" id="PF13264"/>
    </source>
</evidence>
<comment type="caution">
    <text evidence="2">The sequence shown here is derived from an EMBL/GenBank/DDBJ whole genome shotgun (WGS) entry which is preliminary data.</text>
</comment>
<protein>
    <recommendedName>
        <fullName evidence="1">DUF4055 domain-containing protein</fullName>
    </recommendedName>
</protein>
<proteinExistence type="predicted"/>
<sequence>MSITATHADYDKHIKTWNKLDDACGGQEVIKEKREVYLPLPTLFKSPKDLDGKGRYGEYLLRAIFPGVTSRTLASHIGLAFGKTPVFNRPRTLEYLERNADGAGRSIWQCAQRATRLVNKNYRCGVYVDYPAVTPSKNKEEEKTKGAFPMIHIIKAGAIKDWDYIIVGNQKKLSFVKILETVKVRNGFAVESNDQYRILLLEETANGHVYTIQIHSKDDKGQWVEGEKFIPTDYHGKPWDYIPFTFCGAVDNSDEIGTAPLYELASMELSYYASTADVEESAFIVGQPTLCFPSITQEQYAMVKESGASVGSRSGIPTDAKMVQAEKNGLAYERMNDKWNQMKELGARLIEVGSANKTATQADNDSSVQHSVLSLVVANVSEAFTIALRWCAKFVIPEHDLKVDELSFTIAQDFNKPKYDATRSKLIYEACLAGELPMYVWYHYEQTGTFPEDKWEDIVKKIEKRDDGGMNNPPNDEE</sequence>
<accession>A0A2W5T3Z7</accession>
<dbReference type="EMBL" id="QFQJ01000039">
    <property type="protein sequence ID" value="PZQ90147.1"/>
    <property type="molecule type" value="Genomic_DNA"/>
</dbReference>
<reference evidence="2 3" key="1">
    <citation type="submission" date="2017-11" db="EMBL/GenBank/DDBJ databases">
        <title>Infants hospitalized years apart are colonized by the same room-sourced microbial strains.</title>
        <authorList>
            <person name="Brooks B."/>
            <person name="Olm M.R."/>
            <person name="Firek B.A."/>
            <person name="Baker R."/>
            <person name="Thomas B.C."/>
            <person name="Morowitz M.J."/>
            <person name="Banfield J.F."/>
        </authorList>
    </citation>
    <scope>NUCLEOTIDE SEQUENCE [LARGE SCALE GENOMIC DNA]</scope>
    <source>
        <strain evidence="2">S2_003_000_R3_20</strain>
    </source>
</reference>
<feature type="domain" description="DUF4055" evidence="1">
    <location>
        <begin position="260"/>
        <end position="394"/>
    </location>
</feature>
<evidence type="ECO:0000313" key="2">
    <source>
        <dbReference type="EMBL" id="PZQ90147.1"/>
    </source>
</evidence>
<evidence type="ECO:0000313" key="3">
    <source>
        <dbReference type="Proteomes" id="UP000249282"/>
    </source>
</evidence>
<dbReference type="InterPro" id="IPR025129">
    <property type="entry name" value="DUF4055"/>
</dbReference>
<gene>
    <name evidence="2" type="ORF">DI542_08490</name>
</gene>
<dbReference type="AlphaFoldDB" id="A0A2W5T3Z7"/>
<name>A0A2W5T3Z7_ACIJO</name>
<dbReference type="Proteomes" id="UP000249282">
    <property type="component" value="Unassembled WGS sequence"/>
</dbReference>
<dbReference type="Pfam" id="PF13264">
    <property type="entry name" value="DUF4055"/>
    <property type="match status" value="1"/>
</dbReference>
<organism evidence="2 3">
    <name type="scientific">Acinetobacter johnsonii</name>
    <dbReference type="NCBI Taxonomy" id="40214"/>
    <lineage>
        <taxon>Bacteria</taxon>
        <taxon>Pseudomonadati</taxon>
        <taxon>Pseudomonadota</taxon>
        <taxon>Gammaproteobacteria</taxon>
        <taxon>Moraxellales</taxon>
        <taxon>Moraxellaceae</taxon>
        <taxon>Acinetobacter</taxon>
    </lineage>
</organism>